<name>A0A0M8MWS3_ESCWE</name>
<comment type="caution">
    <text evidence="1">The sequence shown here is derived from an EMBL/GenBank/DDBJ whole genome shotgun (WGS) entry which is preliminary data.</text>
</comment>
<evidence type="ECO:0000313" key="2">
    <source>
        <dbReference type="Proteomes" id="UP000053831"/>
    </source>
</evidence>
<sequence length="280" mass="30904">MAPNVVCDWPAHVQTILSENSSEHPFIRECSNPECPLCRIRSMVAQGRAKRYPTVCDACAWTYHCQMADVMTPMMGPEVQQQHQQSLINVLIAHSGPRAAPTDPLEEDYPLECPPGDYHPGDPAEAHLLRESSPKSMSTVETIREISQGPNGNGTPNQTPFCTPPTTDCPSSTPPATFNSLPAPEVTTDNPWGPPKWFATPCDRPAQQEHPEALEAAVAGSDDTGIDDIGLDDETGMSYVPGFLQDHWESMDAPTKAQRYRRMRMLEKGVRLLRERAEEA</sequence>
<evidence type="ECO:0000313" key="1">
    <source>
        <dbReference type="EMBL" id="KOS20228.1"/>
    </source>
</evidence>
<proteinExistence type="predicted"/>
<dbReference type="EMBL" id="LGSR01000018">
    <property type="protein sequence ID" value="KOS20228.1"/>
    <property type="molecule type" value="Genomic_DNA"/>
</dbReference>
<dbReference type="Proteomes" id="UP000053831">
    <property type="component" value="Unassembled WGS sequence"/>
</dbReference>
<dbReference type="AlphaFoldDB" id="A0A0M8MWS3"/>
<keyword evidence="2" id="KW-1185">Reference proteome</keyword>
<accession>A0A0M8MWS3</accession>
<organism evidence="1 2">
    <name type="scientific">Escovopsis weberi</name>
    <dbReference type="NCBI Taxonomy" id="150374"/>
    <lineage>
        <taxon>Eukaryota</taxon>
        <taxon>Fungi</taxon>
        <taxon>Dikarya</taxon>
        <taxon>Ascomycota</taxon>
        <taxon>Pezizomycotina</taxon>
        <taxon>Sordariomycetes</taxon>
        <taxon>Hypocreomycetidae</taxon>
        <taxon>Hypocreales</taxon>
        <taxon>Hypocreaceae</taxon>
        <taxon>Escovopsis</taxon>
    </lineage>
</organism>
<protein>
    <submittedName>
        <fullName evidence="1">Uncharacterized protein</fullName>
    </submittedName>
</protein>
<gene>
    <name evidence="1" type="ORF">ESCO_006200</name>
</gene>
<reference evidence="1 2" key="1">
    <citation type="submission" date="2015-07" db="EMBL/GenBank/DDBJ databases">
        <title>The genome of the fungus Escovopsis weberi, a specialized disease agent of ant agriculture.</title>
        <authorList>
            <person name="de Man T.J."/>
            <person name="Stajich J.E."/>
            <person name="Kubicek C.P."/>
            <person name="Chenthamara K."/>
            <person name="Atanasova L."/>
            <person name="Druzhinina I.S."/>
            <person name="Birnbaum S."/>
            <person name="Barribeau S.M."/>
            <person name="Teiling C."/>
            <person name="Suen G."/>
            <person name="Currie C."/>
            <person name="Gerardo N.M."/>
        </authorList>
    </citation>
    <scope>NUCLEOTIDE SEQUENCE [LARGE SCALE GENOMIC DNA]</scope>
</reference>